<feature type="compositionally biased region" description="Basic and acidic residues" evidence="4">
    <location>
        <begin position="614"/>
        <end position="631"/>
    </location>
</feature>
<name>A0A9P0XBF9_PIEBR</name>
<keyword evidence="8" id="KW-1185">Reference proteome</keyword>
<comment type="similarity">
    <text evidence="1">Belongs to the strictosidine synthase family.</text>
</comment>
<keyword evidence="5" id="KW-1133">Transmembrane helix</keyword>
<proteinExistence type="inferred from homology"/>
<dbReference type="SUPFAM" id="SSF63829">
    <property type="entry name" value="Calcium-dependent phosphotriesterase"/>
    <property type="match status" value="1"/>
</dbReference>
<dbReference type="EMBL" id="CALOZG010000020">
    <property type="protein sequence ID" value="CAH4031871.1"/>
    <property type="molecule type" value="Genomic_DNA"/>
</dbReference>
<dbReference type="PANTHER" id="PTHR10426:SF88">
    <property type="entry name" value="ADIPOCYTE PLASMA MEMBRANE-ASSOCIATED PROTEIN HEMOMUCIN-RELATED"/>
    <property type="match status" value="1"/>
</dbReference>
<reference evidence="7" key="1">
    <citation type="submission" date="2022-05" db="EMBL/GenBank/DDBJ databases">
        <authorList>
            <person name="Okamura Y."/>
        </authorList>
    </citation>
    <scope>NUCLEOTIDE SEQUENCE</scope>
</reference>
<feature type="compositionally biased region" description="Low complexity" evidence="4">
    <location>
        <begin position="514"/>
        <end position="579"/>
    </location>
</feature>
<dbReference type="PRINTS" id="PR01217">
    <property type="entry name" value="PRICHEXTENSN"/>
</dbReference>
<dbReference type="AlphaFoldDB" id="A0A9P0XBF9"/>
<evidence type="ECO:0000256" key="2">
    <source>
        <dbReference type="ARBA" id="ARBA00022553"/>
    </source>
</evidence>
<dbReference type="Pfam" id="PF03088">
    <property type="entry name" value="Str_synth"/>
    <property type="match status" value="1"/>
</dbReference>
<feature type="compositionally biased region" description="Polar residues" evidence="4">
    <location>
        <begin position="445"/>
        <end position="456"/>
    </location>
</feature>
<evidence type="ECO:0000256" key="3">
    <source>
        <dbReference type="ARBA" id="ARBA00023180"/>
    </source>
</evidence>
<evidence type="ECO:0000313" key="8">
    <source>
        <dbReference type="Proteomes" id="UP001152562"/>
    </source>
</evidence>
<dbReference type="GO" id="GO:0016787">
    <property type="term" value="F:hydrolase activity"/>
    <property type="evidence" value="ECO:0007669"/>
    <property type="project" value="TreeGrafter"/>
</dbReference>
<evidence type="ECO:0000313" key="7">
    <source>
        <dbReference type="EMBL" id="CAH4031871.1"/>
    </source>
</evidence>
<dbReference type="GO" id="GO:0012505">
    <property type="term" value="C:endomembrane system"/>
    <property type="evidence" value="ECO:0007669"/>
    <property type="project" value="TreeGrafter"/>
</dbReference>
<feature type="region of interest" description="Disordered" evidence="4">
    <location>
        <begin position="421"/>
        <end position="649"/>
    </location>
</feature>
<comment type="caution">
    <text evidence="7">The sequence shown here is derived from an EMBL/GenBank/DDBJ whole genome shotgun (WGS) entry which is preliminary data.</text>
</comment>
<dbReference type="InterPro" id="IPR018119">
    <property type="entry name" value="Strictosidine_synth_cons-reg"/>
</dbReference>
<dbReference type="InterPro" id="IPR011042">
    <property type="entry name" value="6-blade_b-propeller_TolB-like"/>
</dbReference>
<keyword evidence="5" id="KW-0812">Transmembrane</keyword>
<feature type="domain" description="Strictosidine synthase conserved region" evidence="6">
    <location>
        <begin position="172"/>
        <end position="258"/>
    </location>
</feature>
<dbReference type="PANTHER" id="PTHR10426">
    <property type="entry name" value="STRICTOSIDINE SYNTHASE-RELATED"/>
    <property type="match status" value="1"/>
</dbReference>
<keyword evidence="3" id="KW-0325">Glycoprotein</keyword>
<sequence>MGFIVGSLKRILKLIVYFAFIVTLVLIVPNLPPYTKFSSIQSVPTKERTGELTLNTALNNAEKLYEHKILGPENFQIWQGELYTSLGTGEIVKCSPGGHVSFVTKIGKPCTGLSQEHICGRPLGFSIDERNGLMYVADAYYGIWKVDIKTDKKQVLVSPDKPIEGKRPRLFNSLVVDKKGGIYFTDSSSEFFLNDGVFSSLSDPSGRLFYYNSETKKTNVLVDNIWFANGVLLSPDESFVVVAETFNYRLLKHYISGPKKGKTEVFVDGLPGTPDNLRALPDGSGVQIAMFAVSDIDTPIITKSLSSTPHLRKFISRMAHLIELPFSYLNQKFPHPILEDIVYYIGSFASISGLTDMSGLIITDWNGNIVASFYNTDKSVAHISDAIVYNDKLVLGSPHSQDFIGAVDIPLFLKQAYMGRRPEERMSTKQAKPSVKETPKAAGKATSQKSQNQAPTQRPELKQKQPETKSTTQTPETKPTTQKPETKPTTQKPDTKPTPQKPETKPTPQKPETKPTTQKPETKPTTQKPDTKPTTQKPDTKPTTQKPDTKPTTQKPDTKPTTQKPDTKPTTQKPDTKPTGKPVPSPGNENKGNPSRAQVKVSEIKVTEATPSENVKDKPKLSKENKKEAKKVAPNHIPIEEEIMSDTVKPSKDKLKVIKKSGPEEIPNPL</sequence>
<accession>A0A9P0XBF9</accession>
<keyword evidence="5" id="KW-0472">Membrane</keyword>
<evidence type="ECO:0000256" key="4">
    <source>
        <dbReference type="SAM" id="MobiDB-lite"/>
    </source>
</evidence>
<dbReference type="Pfam" id="PF20067">
    <property type="entry name" value="SSL_N"/>
    <property type="match status" value="1"/>
</dbReference>
<evidence type="ECO:0000256" key="5">
    <source>
        <dbReference type="SAM" id="Phobius"/>
    </source>
</evidence>
<dbReference type="Proteomes" id="UP001152562">
    <property type="component" value="Unassembled WGS sequence"/>
</dbReference>
<feature type="transmembrane region" description="Helical" evidence="5">
    <location>
        <begin position="12"/>
        <end position="31"/>
    </location>
</feature>
<evidence type="ECO:0000256" key="1">
    <source>
        <dbReference type="ARBA" id="ARBA00009191"/>
    </source>
</evidence>
<keyword evidence="2" id="KW-0597">Phosphoprotein</keyword>
<feature type="compositionally biased region" description="Low complexity" evidence="4">
    <location>
        <begin position="468"/>
        <end position="492"/>
    </location>
</feature>
<evidence type="ECO:0000259" key="6">
    <source>
        <dbReference type="Pfam" id="PF03088"/>
    </source>
</evidence>
<gene>
    <name evidence="7" type="ORF">PIBRA_LOCUS8327</name>
</gene>
<protein>
    <recommendedName>
        <fullName evidence="6">Strictosidine synthase conserved region domain-containing protein</fullName>
    </recommendedName>
</protein>
<dbReference type="Gene3D" id="2.120.10.30">
    <property type="entry name" value="TolB, C-terminal domain"/>
    <property type="match status" value="1"/>
</dbReference>
<organism evidence="7 8">
    <name type="scientific">Pieris brassicae</name>
    <name type="common">White butterfly</name>
    <name type="synonym">Large white butterfly</name>
    <dbReference type="NCBI Taxonomy" id="7116"/>
    <lineage>
        <taxon>Eukaryota</taxon>
        <taxon>Metazoa</taxon>
        <taxon>Ecdysozoa</taxon>
        <taxon>Arthropoda</taxon>
        <taxon>Hexapoda</taxon>
        <taxon>Insecta</taxon>
        <taxon>Pterygota</taxon>
        <taxon>Neoptera</taxon>
        <taxon>Endopterygota</taxon>
        <taxon>Lepidoptera</taxon>
        <taxon>Glossata</taxon>
        <taxon>Ditrysia</taxon>
        <taxon>Papilionoidea</taxon>
        <taxon>Pieridae</taxon>
        <taxon>Pierinae</taxon>
        <taxon>Pieris</taxon>
    </lineage>
</organism>
<feature type="compositionally biased region" description="Polar residues" evidence="4">
    <location>
        <begin position="587"/>
        <end position="596"/>
    </location>
</feature>